<dbReference type="GO" id="GO:0008173">
    <property type="term" value="F:RNA methyltransferase activity"/>
    <property type="evidence" value="ECO:0007669"/>
    <property type="project" value="InterPro"/>
</dbReference>
<dbReference type="PANTHER" id="PTHR43191">
    <property type="entry name" value="RRNA METHYLTRANSFERASE 3"/>
    <property type="match status" value="1"/>
</dbReference>
<organism evidence="4">
    <name type="scientific">Cladocopium goreaui</name>
    <dbReference type="NCBI Taxonomy" id="2562237"/>
    <lineage>
        <taxon>Eukaryota</taxon>
        <taxon>Sar</taxon>
        <taxon>Alveolata</taxon>
        <taxon>Dinophyceae</taxon>
        <taxon>Suessiales</taxon>
        <taxon>Symbiodiniaceae</taxon>
        <taxon>Cladocopium</taxon>
    </lineage>
</organism>
<dbReference type="AlphaFoldDB" id="A0A9P1BIG1"/>
<dbReference type="OrthoDB" id="447057at2759"/>
<dbReference type="GO" id="GO:0006396">
    <property type="term" value="P:RNA processing"/>
    <property type="evidence" value="ECO:0007669"/>
    <property type="project" value="InterPro"/>
</dbReference>
<proteinExistence type="predicted"/>
<gene>
    <name evidence="4" type="ORF">C1SCF055_LOCUS2471</name>
</gene>
<dbReference type="EMBL" id="CAMXCT030000113">
    <property type="protein sequence ID" value="CAL4761346.1"/>
    <property type="molecule type" value="Genomic_DNA"/>
</dbReference>
<dbReference type="InterPro" id="IPR001537">
    <property type="entry name" value="SpoU_MeTrfase"/>
</dbReference>
<dbReference type="InterPro" id="IPR029028">
    <property type="entry name" value="Alpha/beta_knot_MTases"/>
</dbReference>
<evidence type="ECO:0000256" key="1">
    <source>
        <dbReference type="ARBA" id="ARBA00022603"/>
    </source>
</evidence>
<comment type="caution">
    <text evidence="4">The sequence shown here is derived from an EMBL/GenBank/DDBJ whole genome shotgun (WGS) entry which is preliminary data.</text>
</comment>
<dbReference type="EMBL" id="CAMXCT020000113">
    <property type="protein sequence ID" value="CAL1127409.1"/>
    <property type="molecule type" value="Genomic_DNA"/>
</dbReference>
<dbReference type="InterPro" id="IPR051259">
    <property type="entry name" value="rRNA_Methyltransferase"/>
</dbReference>
<keyword evidence="6" id="KW-1185">Reference proteome</keyword>
<dbReference type="Pfam" id="PF00588">
    <property type="entry name" value="SpoU_methylase"/>
    <property type="match status" value="1"/>
</dbReference>
<protein>
    <submittedName>
        <fullName evidence="5">NAD-dependent protein deacetylase sirtuin-2</fullName>
    </submittedName>
</protein>
<accession>A0A9P1BIG1</accession>
<dbReference type="EMBL" id="CAMXCT010000113">
    <property type="protein sequence ID" value="CAI3974034.1"/>
    <property type="molecule type" value="Genomic_DNA"/>
</dbReference>
<name>A0A9P1BIG1_9DINO</name>
<evidence type="ECO:0000313" key="5">
    <source>
        <dbReference type="EMBL" id="CAL4761346.1"/>
    </source>
</evidence>
<evidence type="ECO:0000313" key="6">
    <source>
        <dbReference type="Proteomes" id="UP001152797"/>
    </source>
</evidence>
<evidence type="ECO:0000313" key="4">
    <source>
        <dbReference type="EMBL" id="CAI3974034.1"/>
    </source>
</evidence>
<reference evidence="4" key="1">
    <citation type="submission" date="2022-10" db="EMBL/GenBank/DDBJ databases">
        <authorList>
            <person name="Chen Y."/>
            <person name="Dougan E. K."/>
            <person name="Chan C."/>
            <person name="Rhodes N."/>
            <person name="Thang M."/>
        </authorList>
    </citation>
    <scope>NUCLEOTIDE SEQUENCE</scope>
</reference>
<dbReference type="Gene3D" id="3.40.1280.10">
    <property type="match status" value="1"/>
</dbReference>
<feature type="domain" description="tRNA/rRNA methyltransferase SpoU type" evidence="3">
    <location>
        <begin position="181"/>
        <end position="311"/>
    </location>
</feature>
<dbReference type="GO" id="GO:0032259">
    <property type="term" value="P:methylation"/>
    <property type="evidence" value="ECO:0007669"/>
    <property type="project" value="UniProtKB-KW"/>
</dbReference>
<dbReference type="GO" id="GO:0003723">
    <property type="term" value="F:RNA binding"/>
    <property type="evidence" value="ECO:0007669"/>
    <property type="project" value="InterPro"/>
</dbReference>
<reference evidence="5 6" key="2">
    <citation type="submission" date="2024-05" db="EMBL/GenBank/DDBJ databases">
        <authorList>
            <person name="Chen Y."/>
            <person name="Shah S."/>
            <person name="Dougan E. K."/>
            <person name="Thang M."/>
            <person name="Chan C."/>
        </authorList>
    </citation>
    <scope>NUCLEOTIDE SEQUENCE [LARGE SCALE GENOMIC DNA]</scope>
</reference>
<evidence type="ECO:0000259" key="3">
    <source>
        <dbReference type="Pfam" id="PF00588"/>
    </source>
</evidence>
<dbReference type="SUPFAM" id="SSF75217">
    <property type="entry name" value="alpha/beta knot"/>
    <property type="match status" value="1"/>
</dbReference>
<dbReference type="Proteomes" id="UP001152797">
    <property type="component" value="Unassembled WGS sequence"/>
</dbReference>
<evidence type="ECO:0000256" key="2">
    <source>
        <dbReference type="ARBA" id="ARBA00022679"/>
    </source>
</evidence>
<dbReference type="PANTHER" id="PTHR43191:SF2">
    <property type="entry name" value="RRNA METHYLTRANSFERASE 3, MITOCHONDRIAL"/>
    <property type="match status" value="1"/>
</dbReference>
<keyword evidence="2" id="KW-0808">Transferase</keyword>
<sequence>MAQDAAELQLPSVSGWSVYLVKDASDPIVADFLDLKDPGSHLSREGSHFIVEGPEAIRLLLASRFVPWISGAFLGWRHGLSTCLSLSWDCEVTQKVLLKASLLESLRPSLESADRKEACKALLLLCDAGLMERITCIPARHASAALALAERAERQRSGAATWKELLKPGPLRALALKQLDEESVGALFRVAAAFGVDVVLLDSSCGDPFHRRSVRVSMGQVLRVPCAMGSLEELLPQLLRDEDVDAVALCEDEDESCVYLDKLSTIHHRWVCLIGAEGNVDLMACCRHRVAIQKVAKGVSLGVAVASSIMLNGLAERDGRTPKVSVEEAFNRTLMEPMLPETGGERVM</sequence>
<keyword evidence="1" id="KW-0489">Methyltransferase</keyword>
<dbReference type="InterPro" id="IPR029026">
    <property type="entry name" value="tRNA_m1G_MTases_N"/>
</dbReference>